<dbReference type="Proteomes" id="UP000095552">
    <property type="component" value="Unassembled WGS sequence"/>
</dbReference>
<reference evidence="1 2" key="1">
    <citation type="submission" date="2016-08" db="EMBL/GenBank/DDBJ databases">
        <title>Draft genome of Fabibacter sp. strain SK-8.</title>
        <authorList>
            <person name="Wong S.-K."/>
            <person name="Hamasaki K."/>
            <person name="Yoshizawa S."/>
        </authorList>
    </citation>
    <scope>NUCLEOTIDE SEQUENCE [LARGE SCALE GENOMIC DNA]</scope>
    <source>
        <strain evidence="1 2">SK-8</strain>
    </source>
</reference>
<dbReference type="AlphaFoldDB" id="A0A1E5T3B8"/>
<protein>
    <submittedName>
        <fullName evidence="1">Uncharacterized protein</fullName>
    </submittedName>
</protein>
<gene>
    <name evidence="1" type="ORF">BFP71_07150</name>
</gene>
<accession>A0A1E5T3B8</accession>
<organism evidence="1 2">
    <name type="scientific">Roseivirga misakiensis</name>
    <dbReference type="NCBI Taxonomy" id="1563681"/>
    <lineage>
        <taxon>Bacteria</taxon>
        <taxon>Pseudomonadati</taxon>
        <taxon>Bacteroidota</taxon>
        <taxon>Cytophagia</taxon>
        <taxon>Cytophagales</taxon>
        <taxon>Roseivirgaceae</taxon>
        <taxon>Roseivirga</taxon>
    </lineage>
</organism>
<sequence>MRPDQNGFSIGLGQASSDLVANKIYSASAMFTTGGRFDYGLLYSTFDNPPVFGFGARVDTFTPNINYLLVKTETGTNLGAGVGYNFALNTVDVNDFVLSASLSQRIGDISRFNVLPFFAVSTTNGNTGSSLGISFVLPGKNYFVVSPSLVSANDNTNFAIELGYIFAKDKN</sequence>
<dbReference type="STRING" id="1563681.BFP71_07150"/>
<evidence type="ECO:0000313" key="2">
    <source>
        <dbReference type="Proteomes" id="UP000095552"/>
    </source>
</evidence>
<dbReference type="EMBL" id="MDGQ01000004">
    <property type="protein sequence ID" value="OEK05885.1"/>
    <property type="molecule type" value="Genomic_DNA"/>
</dbReference>
<evidence type="ECO:0000313" key="1">
    <source>
        <dbReference type="EMBL" id="OEK05885.1"/>
    </source>
</evidence>
<proteinExistence type="predicted"/>
<name>A0A1E5T3B8_9BACT</name>
<comment type="caution">
    <text evidence="1">The sequence shown here is derived from an EMBL/GenBank/DDBJ whole genome shotgun (WGS) entry which is preliminary data.</text>
</comment>
<keyword evidence="2" id="KW-1185">Reference proteome</keyword>